<feature type="region of interest" description="Disordered" evidence="4">
    <location>
        <begin position="232"/>
        <end position="286"/>
    </location>
</feature>
<dbReference type="SMART" id="SM00279">
    <property type="entry name" value="HhH2"/>
    <property type="match status" value="1"/>
</dbReference>
<evidence type="ECO:0000256" key="1">
    <source>
        <dbReference type="ARBA" id="ARBA00004123"/>
    </source>
</evidence>
<feature type="compositionally biased region" description="Low complexity" evidence="4">
    <location>
        <begin position="248"/>
        <end position="262"/>
    </location>
</feature>
<feature type="region of interest" description="Disordered" evidence="4">
    <location>
        <begin position="1087"/>
        <end position="1303"/>
    </location>
</feature>
<evidence type="ECO:0000313" key="6">
    <source>
        <dbReference type="EMBL" id="VAH87939.1"/>
    </source>
</evidence>
<protein>
    <recommendedName>
        <fullName evidence="5">XPG-I domain-containing protein</fullName>
    </recommendedName>
</protein>
<accession>A0A9R0S3D1</accession>
<evidence type="ECO:0000256" key="3">
    <source>
        <dbReference type="ARBA" id="ARBA00023242"/>
    </source>
</evidence>
<dbReference type="PANTHER" id="PTHR16171">
    <property type="entry name" value="DNA REPAIR PROTEIN COMPLEMENTING XP-G CELLS-RELATED"/>
    <property type="match status" value="1"/>
</dbReference>
<feature type="region of interest" description="Disordered" evidence="4">
    <location>
        <begin position="906"/>
        <end position="946"/>
    </location>
</feature>
<dbReference type="CDD" id="cd09868">
    <property type="entry name" value="PIN_XPG_RAD2"/>
    <property type="match status" value="1"/>
</dbReference>
<dbReference type="SUPFAM" id="SSF88723">
    <property type="entry name" value="PIN domain-like"/>
    <property type="match status" value="1"/>
</dbReference>
<feature type="compositionally biased region" description="Polar residues" evidence="4">
    <location>
        <begin position="319"/>
        <end position="333"/>
    </location>
</feature>
<feature type="compositionally biased region" description="Basic and acidic residues" evidence="4">
    <location>
        <begin position="514"/>
        <end position="524"/>
    </location>
</feature>
<dbReference type="Gene3D" id="3.40.50.1010">
    <property type="entry name" value="5'-nuclease"/>
    <property type="match status" value="1"/>
</dbReference>
<keyword evidence="2" id="KW-0808">Transferase</keyword>
<comment type="subcellular location">
    <subcellularLocation>
        <location evidence="1">Nucleus</location>
    </subcellularLocation>
</comment>
<dbReference type="FunFam" id="3.40.50.1010:FF:000029">
    <property type="entry name" value="DNA repair protein UVH3"/>
    <property type="match status" value="1"/>
</dbReference>
<feature type="compositionally biased region" description="Basic and acidic residues" evidence="4">
    <location>
        <begin position="22"/>
        <end position="33"/>
    </location>
</feature>
<feature type="region of interest" description="Disordered" evidence="4">
    <location>
        <begin position="595"/>
        <end position="622"/>
    </location>
</feature>
<feature type="compositionally biased region" description="Polar residues" evidence="4">
    <location>
        <begin position="602"/>
        <end position="622"/>
    </location>
</feature>
<dbReference type="PANTHER" id="PTHR16171:SF7">
    <property type="entry name" value="DNA REPAIR PROTEIN RAD2"/>
    <property type="match status" value="1"/>
</dbReference>
<dbReference type="EMBL" id="LT934117">
    <property type="protein sequence ID" value="VAH87939.1"/>
    <property type="molecule type" value="Genomic_DNA"/>
</dbReference>
<dbReference type="PROSITE" id="PS50330">
    <property type="entry name" value="UIM"/>
    <property type="match status" value="1"/>
</dbReference>
<organism evidence="6 7">
    <name type="scientific">Triticum turgidum subsp. durum</name>
    <name type="common">Durum wheat</name>
    <name type="synonym">Triticum durum</name>
    <dbReference type="NCBI Taxonomy" id="4567"/>
    <lineage>
        <taxon>Eukaryota</taxon>
        <taxon>Viridiplantae</taxon>
        <taxon>Streptophyta</taxon>
        <taxon>Embryophyta</taxon>
        <taxon>Tracheophyta</taxon>
        <taxon>Spermatophyta</taxon>
        <taxon>Magnoliopsida</taxon>
        <taxon>Liliopsida</taxon>
        <taxon>Poales</taxon>
        <taxon>Poaceae</taxon>
        <taxon>BOP clade</taxon>
        <taxon>Pooideae</taxon>
        <taxon>Triticodae</taxon>
        <taxon>Triticeae</taxon>
        <taxon>Triticinae</taxon>
        <taxon>Triticum</taxon>
    </lineage>
</organism>
<dbReference type="SMART" id="SM00484">
    <property type="entry name" value="XPGI"/>
    <property type="match status" value="1"/>
</dbReference>
<name>A0A9R0S3D1_TRITD</name>
<dbReference type="Pfam" id="PF14377">
    <property type="entry name" value="UBM"/>
    <property type="match status" value="1"/>
</dbReference>
<dbReference type="SUPFAM" id="SSF47807">
    <property type="entry name" value="5' to 3' exonuclease, C-terminal subdomain"/>
    <property type="match status" value="1"/>
</dbReference>
<gene>
    <name evidence="6" type="ORF">TRITD_4Av1G017380</name>
</gene>
<feature type="region of interest" description="Disordered" evidence="4">
    <location>
        <begin position="22"/>
        <end position="113"/>
    </location>
</feature>
<dbReference type="GO" id="GO:0016788">
    <property type="term" value="F:hydrolase activity, acting on ester bonds"/>
    <property type="evidence" value="ECO:0007669"/>
    <property type="project" value="InterPro"/>
</dbReference>
<dbReference type="Proteomes" id="UP000324705">
    <property type="component" value="Chromosome 4A"/>
</dbReference>
<dbReference type="InterPro" id="IPR019974">
    <property type="entry name" value="XPG_CS"/>
</dbReference>
<feature type="compositionally biased region" description="Basic and acidic residues" evidence="4">
    <location>
        <begin position="536"/>
        <end position="548"/>
    </location>
</feature>
<dbReference type="InterPro" id="IPR029060">
    <property type="entry name" value="PIN-like_dom_sf"/>
</dbReference>
<proteinExistence type="predicted"/>
<dbReference type="CDD" id="cd09904">
    <property type="entry name" value="H3TH_XPG"/>
    <property type="match status" value="1"/>
</dbReference>
<dbReference type="GO" id="GO:0016740">
    <property type="term" value="F:transferase activity"/>
    <property type="evidence" value="ECO:0007669"/>
    <property type="project" value="UniProtKB-KW"/>
</dbReference>
<dbReference type="Gramene" id="TRITD4Av1G017380.6">
    <property type="protein sequence ID" value="TRITD4Av1G017380.6"/>
    <property type="gene ID" value="TRITD4Av1G017380"/>
</dbReference>
<dbReference type="InterPro" id="IPR006086">
    <property type="entry name" value="XPG-I_dom"/>
</dbReference>
<dbReference type="InterPro" id="IPR003903">
    <property type="entry name" value="UIM_dom"/>
</dbReference>
<dbReference type="InterPro" id="IPR006084">
    <property type="entry name" value="XPG/Rad2"/>
</dbReference>
<dbReference type="GO" id="GO:0004520">
    <property type="term" value="F:DNA endonuclease activity"/>
    <property type="evidence" value="ECO:0007669"/>
    <property type="project" value="TreeGrafter"/>
</dbReference>
<feature type="compositionally biased region" description="Basic residues" evidence="4">
    <location>
        <begin position="1167"/>
        <end position="1176"/>
    </location>
</feature>
<dbReference type="Gene3D" id="1.10.150.20">
    <property type="entry name" value="5' to 3' exonuclease, C-terminal subdomain"/>
    <property type="match status" value="1"/>
</dbReference>
<feature type="region of interest" description="Disordered" evidence="4">
    <location>
        <begin position="1324"/>
        <end position="1399"/>
    </location>
</feature>
<evidence type="ECO:0000256" key="4">
    <source>
        <dbReference type="SAM" id="MobiDB-lite"/>
    </source>
</evidence>
<dbReference type="PROSITE" id="PS00842">
    <property type="entry name" value="XPG_2"/>
    <property type="match status" value="1"/>
</dbReference>
<dbReference type="PRINTS" id="PR00853">
    <property type="entry name" value="XPGRADSUPER"/>
</dbReference>
<dbReference type="InterPro" id="IPR008918">
    <property type="entry name" value="HhH2"/>
</dbReference>
<reference evidence="6 7" key="1">
    <citation type="submission" date="2017-09" db="EMBL/GenBank/DDBJ databases">
        <authorList>
            <consortium name="International Durum Wheat Genome Sequencing Consortium (IDWGSC)"/>
            <person name="Milanesi L."/>
        </authorList>
    </citation>
    <scope>NUCLEOTIDE SEQUENCE [LARGE SCALE GENOMIC DNA]</scope>
    <source>
        <strain evidence="7">cv. Svevo</strain>
    </source>
</reference>
<feature type="region of interest" description="Disordered" evidence="4">
    <location>
        <begin position="319"/>
        <end position="345"/>
    </location>
</feature>
<keyword evidence="3" id="KW-0539">Nucleus</keyword>
<feature type="compositionally biased region" description="Polar residues" evidence="4">
    <location>
        <begin position="1262"/>
        <end position="1280"/>
    </location>
</feature>
<feature type="region of interest" description="Disordered" evidence="4">
    <location>
        <begin position="514"/>
        <end position="564"/>
    </location>
</feature>
<feature type="compositionally biased region" description="Basic and acidic residues" evidence="4">
    <location>
        <begin position="40"/>
        <end position="59"/>
    </location>
</feature>
<dbReference type="InterPro" id="IPR025527">
    <property type="entry name" value="HUWE1/Rev1_UBM"/>
</dbReference>
<evidence type="ECO:0000259" key="5">
    <source>
        <dbReference type="SMART" id="SM00484"/>
    </source>
</evidence>
<dbReference type="Pfam" id="PF00867">
    <property type="entry name" value="XPG_I"/>
    <property type="match status" value="1"/>
</dbReference>
<dbReference type="InterPro" id="IPR036279">
    <property type="entry name" value="5-3_exonuclease_C_sf"/>
</dbReference>
<dbReference type="GO" id="GO:0003697">
    <property type="term" value="F:single-stranded DNA binding"/>
    <property type="evidence" value="ECO:0007669"/>
    <property type="project" value="TreeGrafter"/>
</dbReference>
<evidence type="ECO:0000313" key="7">
    <source>
        <dbReference type="Proteomes" id="UP000324705"/>
    </source>
</evidence>
<sequence>MTSFRCTSLLKASRLEELAAQIKSDRAKHDAKGKQVGSSRGEETEKTDGDQNRNDDGENSRGAAAPINQEKLDELLAASLAAEDEAGLTGKGERNPASVPSQEGTGIDEDENDDDEEMIFPITTGDIDPAVLASLPPSMQLDLLVQMRERVMAENRQKYQKIKKEPAKFSELQIQSYLKTVAFRREIEEVRKGAAGKDVGGIQTSKIASEANREFIFSSSFTGDKQTLAQRGVEEQIVDSGKSKREISSAIFKSSPSSSSRSIKPHSGEPSTGFGPDVETYRDERGRMRVSRVRGMGIRMTRDIQRNLDFIKEHEQAKSMGQANIGKGSTNNEEPPDFPEHLFENDGLQSSVGLGEDFGEIIGDNHHTSSLVGGSDDISESSCHESKDTIKISFVDDQIGVKDNDDKLFLHLVSGTSSKLFADGDRLAKTTEESDNSEGIWEEGVIEEQTLPMKVGEKDYQSSPPDNCCTDDEVEWEEGVCDVPEVPFSSEYNQCKLPKGDIEEEALIQEAIRRSLEDSEKQEFENGIPEDLETSIEDKSLQSHDVPKPSEAPATTYSHSEASFGKETIKEMGIKNSSGEVGVMHDPEVLEAERKENEKQAQLESNDGRAGTNTDYSRGSSPVYNVSTSTLTARPSCSPKVQDNDAIVSATSVHEWPKEEEQNTLNSHKSECNTNDPYIGETSMAAHKEPLMDELVANDAIQKENVIQEDMNITTSEINSTRLNENYDSHIISENNLEKEISFLRQEQVDLGNERRKLESHAESVSSEMFAECQELLQMFGLPYIIAPMEAEAQCAYMEINNLVDGVVTDDSDVFLFGARNVYKNIFDDRKYVETYLMKDIESELGLTREQLIRMALLLGSDYTEGISGIGIVNAIEVVHAFPEEDGLQQFREWIESPDPAILGKFDVETSGSSKRRKSGGNESCEKGNSLEPECVEGSDNNQSSNETQHIKEVFMSNHRNVSKNWHIPSTFPSETVINAYISPQVDDSTERFSWGRPDLSLLRKLCWERFGWNKEKADELLLPVLKEYNKHEGMISAFEYANSCGLVVLTQLRMEAFYSFNERFAKIRSKRIQKAIKGITGKTFSETDELNEDSPSTSDAPKKKEAGRSSRAKPRGKRNTGAEPRNMGSQEDDKIGDPNSFADADALAEEQRNVSKKKNASPSGRSRGRGRKKMNVRQETTRDEEDFEVQMSNLSADEDSHKRHTNKYKSEGITVRKSNRKRKQVTYMEDDHEADDNTVPLHQVDEDDPSQIGTDIDTAGRDTQSNLLHQDTSELNSDQMHMDPGTAEDLNEDPLGFELYDDQTDSAPKEYLFTGGGFCAEEDEQDTAVDRSGGETVGGTSDACEDIAGVSDGGKSIGLSTPTEECAEDTSTDARGASSSKRHNAGSGLPKIAKRRRK</sequence>
<evidence type="ECO:0000256" key="2">
    <source>
        <dbReference type="ARBA" id="ARBA00022679"/>
    </source>
</evidence>
<feature type="domain" description="XPG-I" evidence="5">
    <location>
        <begin position="778"/>
        <end position="847"/>
    </location>
</feature>
<keyword evidence="7" id="KW-1185">Reference proteome</keyword>
<dbReference type="FunFam" id="1.10.150.20:FF:000050">
    <property type="entry name" value="DNA repair protein UVH3"/>
    <property type="match status" value="1"/>
</dbReference>
<dbReference type="GO" id="GO:0005634">
    <property type="term" value="C:nucleus"/>
    <property type="evidence" value="ECO:0007669"/>
    <property type="project" value="UniProtKB-SubCell"/>
</dbReference>